<dbReference type="AlphaFoldDB" id="A0A2U2RM16"/>
<gene>
    <name evidence="1" type="ORF">DEO23_07965</name>
</gene>
<keyword evidence="2" id="KW-1185">Reference proteome</keyword>
<accession>A0A2U2RM16</accession>
<comment type="caution">
    <text evidence="1">The sequence shown here is derived from an EMBL/GenBank/DDBJ whole genome shotgun (WGS) entry which is preliminary data.</text>
</comment>
<reference evidence="1 2" key="1">
    <citation type="submission" date="2018-05" db="EMBL/GenBank/DDBJ databases">
        <title>Brachybacterium sp. M1HQ-2T, whole genome shotgun sequence.</title>
        <authorList>
            <person name="Tuo L."/>
        </authorList>
    </citation>
    <scope>NUCLEOTIDE SEQUENCE [LARGE SCALE GENOMIC DNA]</scope>
    <source>
        <strain evidence="1 2">M1HQ-2</strain>
    </source>
</reference>
<evidence type="ECO:0000313" key="1">
    <source>
        <dbReference type="EMBL" id="PWH06835.1"/>
    </source>
</evidence>
<organism evidence="1 2">
    <name type="scientific">Brachybacterium endophyticum</name>
    <dbReference type="NCBI Taxonomy" id="2182385"/>
    <lineage>
        <taxon>Bacteria</taxon>
        <taxon>Bacillati</taxon>
        <taxon>Actinomycetota</taxon>
        <taxon>Actinomycetes</taxon>
        <taxon>Micrococcales</taxon>
        <taxon>Dermabacteraceae</taxon>
        <taxon>Brachybacterium</taxon>
    </lineage>
</organism>
<protein>
    <submittedName>
        <fullName evidence="1">Uncharacterized protein</fullName>
    </submittedName>
</protein>
<evidence type="ECO:0000313" key="2">
    <source>
        <dbReference type="Proteomes" id="UP000245590"/>
    </source>
</evidence>
<sequence>MLGARYPVLGLGARSSVPGARSVLGARCSVLGARPSLLGARACLAALSILIVRARSPRRQRAASVPSNCGRDGA</sequence>
<dbReference type="EMBL" id="QFKX01000002">
    <property type="protein sequence ID" value="PWH06835.1"/>
    <property type="molecule type" value="Genomic_DNA"/>
</dbReference>
<name>A0A2U2RM16_9MICO</name>
<dbReference type="Proteomes" id="UP000245590">
    <property type="component" value="Unassembled WGS sequence"/>
</dbReference>
<proteinExistence type="predicted"/>